<evidence type="ECO:0000256" key="1">
    <source>
        <dbReference type="SAM" id="MobiDB-lite"/>
    </source>
</evidence>
<reference evidence="3" key="1">
    <citation type="journal article" date="2019" name="Int. J. Syst. Evol. Microbiol.">
        <title>The Global Catalogue of Microorganisms (GCM) 10K type strain sequencing project: providing services to taxonomists for standard genome sequencing and annotation.</title>
        <authorList>
            <consortium name="The Broad Institute Genomics Platform"/>
            <consortium name="The Broad Institute Genome Sequencing Center for Infectious Disease"/>
            <person name="Wu L."/>
            <person name="Ma J."/>
        </authorList>
    </citation>
    <scope>NUCLEOTIDE SEQUENCE [LARGE SCALE GENOMIC DNA]</scope>
    <source>
        <strain evidence="3">CGMCC 4.7455</strain>
    </source>
</reference>
<evidence type="ECO:0000313" key="3">
    <source>
        <dbReference type="Proteomes" id="UP001597365"/>
    </source>
</evidence>
<sequence length="291" mass="31453">MTEQSVSAAVAVRDTGPAAMVEQYRTEYAALVPSHVNADQWIRLAVGAIRGNNDLMQAAQNDVGTFLRELKTAARLGLEPGTEQFYLTPRKKGGRKVIQGIVGYQGIVELIYRAGAVSSVVVETVRARDSFRYVIGRDERPVHDVDWFGGDRGELVGVYAYAVMKDGATSKVVILNRAQVMAAKAKSDGRNSEYSPWNTNEEAMWLKTAVRRLAKWVPTSAEYMREQLRAQAEVAAETGSGDAPAGAQQSADLPDDDVPDGDEGPIVAEFVDDEPTGVWPAVAQPGQGAAQ</sequence>
<dbReference type="NCBIfam" id="TIGR00616">
    <property type="entry name" value="rect"/>
    <property type="match status" value="1"/>
</dbReference>
<dbReference type="EMBL" id="JBHUFU010000015">
    <property type="protein sequence ID" value="MFD1832441.1"/>
    <property type="molecule type" value="Genomic_DNA"/>
</dbReference>
<dbReference type="RefSeq" id="WP_380903348.1">
    <property type="nucleotide sequence ID" value="NZ_JBHUFU010000015.1"/>
</dbReference>
<dbReference type="Proteomes" id="UP001597365">
    <property type="component" value="Unassembled WGS sequence"/>
</dbReference>
<protein>
    <submittedName>
        <fullName evidence="2">Recombinase RecT</fullName>
    </submittedName>
</protein>
<accession>A0ABW4PSR9</accession>
<name>A0ABW4PSR9_9ACTN</name>
<dbReference type="Pfam" id="PF03837">
    <property type="entry name" value="RecT"/>
    <property type="match status" value="1"/>
</dbReference>
<evidence type="ECO:0000313" key="2">
    <source>
        <dbReference type="EMBL" id="MFD1832441.1"/>
    </source>
</evidence>
<dbReference type="InterPro" id="IPR018330">
    <property type="entry name" value="RecT_fam"/>
</dbReference>
<comment type="caution">
    <text evidence="2">The sequence shown here is derived from an EMBL/GenBank/DDBJ whole genome shotgun (WGS) entry which is preliminary data.</text>
</comment>
<keyword evidence="3" id="KW-1185">Reference proteome</keyword>
<gene>
    <name evidence="2" type="ORF">ACFSJS_22740</name>
</gene>
<dbReference type="InterPro" id="IPR004590">
    <property type="entry name" value="ssDNA_annealing_RecT"/>
</dbReference>
<organism evidence="2 3">
    <name type="scientific">Streptomyces desertarenae</name>
    <dbReference type="NCBI Taxonomy" id="2666184"/>
    <lineage>
        <taxon>Bacteria</taxon>
        <taxon>Bacillati</taxon>
        <taxon>Actinomycetota</taxon>
        <taxon>Actinomycetes</taxon>
        <taxon>Kitasatosporales</taxon>
        <taxon>Streptomycetaceae</taxon>
        <taxon>Streptomyces</taxon>
    </lineage>
</organism>
<feature type="region of interest" description="Disordered" evidence="1">
    <location>
        <begin position="233"/>
        <end position="291"/>
    </location>
</feature>
<feature type="compositionally biased region" description="Low complexity" evidence="1">
    <location>
        <begin position="280"/>
        <end position="291"/>
    </location>
</feature>
<feature type="compositionally biased region" description="Acidic residues" evidence="1">
    <location>
        <begin position="253"/>
        <end position="263"/>
    </location>
</feature>
<proteinExistence type="predicted"/>